<dbReference type="STRING" id="1423725.FC19_GL001082"/>
<evidence type="ECO:0008006" key="3">
    <source>
        <dbReference type="Google" id="ProtNLM"/>
    </source>
</evidence>
<dbReference type="GO" id="GO:0030153">
    <property type="term" value="P:bacteriocin immunity"/>
    <property type="evidence" value="ECO:0007669"/>
    <property type="project" value="InterPro"/>
</dbReference>
<keyword evidence="2" id="KW-1185">Reference proteome</keyword>
<organism evidence="1 2">
    <name type="scientific">Liquorilactobacillus aquaticus DSM 21051</name>
    <dbReference type="NCBI Taxonomy" id="1423725"/>
    <lineage>
        <taxon>Bacteria</taxon>
        <taxon>Bacillati</taxon>
        <taxon>Bacillota</taxon>
        <taxon>Bacilli</taxon>
        <taxon>Lactobacillales</taxon>
        <taxon>Lactobacillaceae</taxon>
        <taxon>Liquorilactobacillus</taxon>
    </lineage>
</organism>
<dbReference type="Proteomes" id="UP000051015">
    <property type="component" value="Unassembled WGS sequence"/>
</dbReference>
<reference evidence="1 2" key="1">
    <citation type="journal article" date="2015" name="Genome Announc.">
        <title>Expanding the biotechnology potential of lactobacilli through comparative genomics of 213 strains and associated genera.</title>
        <authorList>
            <person name="Sun Z."/>
            <person name="Harris H.M."/>
            <person name="McCann A."/>
            <person name="Guo C."/>
            <person name="Argimon S."/>
            <person name="Zhang W."/>
            <person name="Yang X."/>
            <person name="Jeffery I.B."/>
            <person name="Cooney J.C."/>
            <person name="Kagawa T.F."/>
            <person name="Liu W."/>
            <person name="Song Y."/>
            <person name="Salvetti E."/>
            <person name="Wrobel A."/>
            <person name="Rasinkangas P."/>
            <person name="Parkhill J."/>
            <person name="Rea M.C."/>
            <person name="O'Sullivan O."/>
            <person name="Ritari J."/>
            <person name="Douillard F.P."/>
            <person name="Paul Ross R."/>
            <person name="Yang R."/>
            <person name="Briner A.E."/>
            <person name="Felis G.E."/>
            <person name="de Vos W.M."/>
            <person name="Barrangou R."/>
            <person name="Klaenhammer T.R."/>
            <person name="Caufield P.W."/>
            <person name="Cui Y."/>
            <person name="Zhang H."/>
            <person name="O'Toole P.W."/>
        </authorList>
    </citation>
    <scope>NUCLEOTIDE SEQUENCE [LARGE SCALE GENOMIC DNA]</scope>
    <source>
        <strain evidence="1 2">DSM 21051</strain>
    </source>
</reference>
<gene>
    <name evidence="1" type="ORF">FC19_GL001082</name>
</gene>
<accession>A0A0R2CWN6</accession>
<dbReference type="EMBL" id="AYZD01000017">
    <property type="protein sequence ID" value="KRM96016.1"/>
    <property type="molecule type" value="Genomic_DNA"/>
</dbReference>
<protein>
    <recommendedName>
        <fullName evidence="3">Bacteriocin immunity protein</fullName>
    </recommendedName>
</protein>
<sequence length="87" mass="10069">MKNRILIWEELDELISDNSLKNAERELFINARNNLNKGKNEQFVAAHLKSQLSFLSFKTPLSAKAVSFFTELSQVYLGYGRRDNISF</sequence>
<dbReference type="CDD" id="cd21059">
    <property type="entry name" value="LciA-like"/>
    <property type="match status" value="1"/>
</dbReference>
<evidence type="ECO:0000313" key="2">
    <source>
        <dbReference type="Proteomes" id="UP000051015"/>
    </source>
</evidence>
<comment type="caution">
    <text evidence="1">The sequence shown here is derived from an EMBL/GenBank/DDBJ whole genome shotgun (WGS) entry which is preliminary data.</text>
</comment>
<dbReference type="InterPro" id="IPR015046">
    <property type="entry name" value="LciA_Immunity-like"/>
</dbReference>
<name>A0A0R2CWN6_9LACO</name>
<dbReference type="Pfam" id="PF08951">
    <property type="entry name" value="EntA_Immun"/>
    <property type="match status" value="1"/>
</dbReference>
<proteinExistence type="predicted"/>
<dbReference type="AlphaFoldDB" id="A0A0R2CWN6"/>
<evidence type="ECO:0000313" key="1">
    <source>
        <dbReference type="EMBL" id="KRM96016.1"/>
    </source>
</evidence>
<dbReference type="RefSeq" id="WP_057876096.1">
    <property type="nucleotide sequence ID" value="NZ_AYZD01000017.1"/>
</dbReference>
<dbReference type="PATRIC" id="fig|1423725.3.peg.1116"/>